<keyword evidence="9" id="KW-1185">Reference proteome</keyword>
<proteinExistence type="inferred from homology"/>
<evidence type="ECO:0000259" key="7">
    <source>
        <dbReference type="Pfam" id="PF21365"/>
    </source>
</evidence>
<dbReference type="PANTHER" id="PTHR43053:SF4">
    <property type="entry name" value="MYOGENESIS-REGULATING GLYCOSIDASE"/>
    <property type="match status" value="1"/>
</dbReference>
<evidence type="ECO:0008006" key="10">
    <source>
        <dbReference type="Google" id="ProtNLM"/>
    </source>
</evidence>
<keyword evidence="5" id="KW-0732">Signal</keyword>
<evidence type="ECO:0000259" key="6">
    <source>
        <dbReference type="Pfam" id="PF01055"/>
    </source>
</evidence>
<evidence type="ECO:0000256" key="2">
    <source>
        <dbReference type="ARBA" id="ARBA00022801"/>
    </source>
</evidence>
<keyword evidence="2 4" id="KW-0378">Hydrolase</keyword>
<evidence type="ECO:0000256" key="4">
    <source>
        <dbReference type="RuleBase" id="RU361185"/>
    </source>
</evidence>
<protein>
    <recommendedName>
        <fullName evidence="10">Glycoside hydrolase family 31 N-terminal domain-containing protein</fullName>
    </recommendedName>
</protein>
<gene>
    <name evidence="8" type="ORF">EGW08_003884</name>
</gene>
<dbReference type="Pfam" id="PF21365">
    <property type="entry name" value="Glyco_hydro_31_3rd"/>
    <property type="match status" value="1"/>
</dbReference>
<dbReference type="Gene3D" id="2.60.40.1180">
    <property type="entry name" value="Golgi alpha-mannosidase II"/>
    <property type="match status" value="1"/>
</dbReference>
<dbReference type="Pfam" id="PF01055">
    <property type="entry name" value="Glyco_hydro_31_2nd"/>
    <property type="match status" value="1"/>
</dbReference>
<organism evidence="8 9">
    <name type="scientific">Elysia chlorotica</name>
    <name type="common">Eastern emerald elysia</name>
    <name type="synonym">Sea slug</name>
    <dbReference type="NCBI Taxonomy" id="188477"/>
    <lineage>
        <taxon>Eukaryota</taxon>
        <taxon>Metazoa</taxon>
        <taxon>Spiralia</taxon>
        <taxon>Lophotrochozoa</taxon>
        <taxon>Mollusca</taxon>
        <taxon>Gastropoda</taxon>
        <taxon>Heterobranchia</taxon>
        <taxon>Euthyneura</taxon>
        <taxon>Panpulmonata</taxon>
        <taxon>Sacoglossa</taxon>
        <taxon>Placobranchoidea</taxon>
        <taxon>Plakobranchidae</taxon>
        <taxon>Elysia</taxon>
    </lineage>
</organism>
<dbReference type="InterPro" id="IPR000322">
    <property type="entry name" value="Glyco_hydro_31_TIM"/>
</dbReference>
<dbReference type="InterPro" id="IPR050985">
    <property type="entry name" value="Alpha-glycosidase_related"/>
</dbReference>
<dbReference type="SUPFAM" id="SSF51011">
    <property type="entry name" value="Glycosyl hydrolase domain"/>
    <property type="match status" value="1"/>
</dbReference>
<comment type="caution">
    <text evidence="8">The sequence shown here is derived from an EMBL/GenBank/DDBJ whole genome shotgun (WGS) entry which is preliminary data.</text>
</comment>
<evidence type="ECO:0000313" key="9">
    <source>
        <dbReference type="Proteomes" id="UP000271974"/>
    </source>
</evidence>
<dbReference type="SUPFAM" id="SSF51445">
    <property type="entry name" value="(Trans)glycosidases"/>
    <property type="match status" value="1"/>
</dbReference>
<dbReference type="EMBL" id="RQTK01000085">
    <property type="protein sequence ID" value="RUS88372.1"/>
    <property type="molecule type" value="Genomic_DNA"/>
</dbReference>
<evidence type="ECO:0000313" key="8">
    <source>
        <dbReference type="EMBL" id="RUS88372.1"/>
    </source>
</evidence>
<evidence type="ECO:0000256" key="3">
    <source>
        <dbReference type="ARBA" id="ARBA00023295"/>
    </source>
</evidence>
<dbReference type="GO" id="GO:0005975">
    <property type="term" value="P:carbohydrate metabolic process"/>
    <property type="evidence" value="ECO:0007669"/>
    <property type="project" value="InterPro"/>
</dbReference>
<evidence type="ECO:0000256" key="1">
    <source>
        <dbReference type="ARBA" id="ARBA00007806"/>
    </source>
</evidence>
<dbReference type="OrthoDB" id="10070917at2759"/>
<dbReference type="InterPro" id="IPR017853">
    <property type="entry name" value="GH"/>
</dbReference>
<feature type="chain" id="PRO_5018555976" description="Glycoside hydrolase family 31 N-terminal domain-containing protein" evidence="5">
    <location>
        <begin position="19"/>
        <end position="612"/>
    </location>
</feature>
<dbReference type="GO" id="GO:0004553">
    <property type="term" value="F:hydrolase activity, hydrolyzing O-glycosyl compounds"/>
    <property type="evidence" value="ECO:0007669"/>
    <property type="project" value="InterPro"/>
</dbReference>
<dbReference type="Proteomes" id="UP000271974">
    <property type="component" value="Unassembled WGS sequence"/>
</dbReference>
<dbReference type="STRING" id="188477.A0A3S1BPG4"/>
<feature type="domain" description="Glycoside hydrolase family 31 TIM barrel" evidence="6">
    <location>
        <begin position="182"/>
        <end position="313"/>
    </location>
</feature>
<comment type="similarity">
    <text evidence="1 4">Belongs to the glycosyl hydrolase 31 family.</text>
</comment>
<evidence type="ECO:0000256" key="5">
    <source>
        <dbReference type="SAM" id="SignalP"/>
    </source>
</evidence>
<dbReference type="PANTHER" id="PTHR43053">
    <property type="entry name" value="GLYCOSIDASE FAMILY 31"/>
    <property type="match status" value="1"/>
</dbReference>
<reference evidence="8 9" key="1">
    <citation type="submission" date="2019-01" db="EMBL/GenBank/DDBJ databases">
        <title>A draft genome assembly of the solar-powered sea slug Elysia chlorotica.</title>
        <authorList>
            <person name="Cai H."/>
            <person name="Li Q."/>
            <person name="Fang X."/>
            <person name="Li J."/>
            <person name="Curtis N.E."/>
            <person name="Altenburger A."/>
            <person name="Shibata T."/>
            <person name="Feng M."/>
            <person name="Maeda T."/>
            <person name="Schwartz J.A."/>
            <person name="Shigenobu S."/>
            <person name="Lundholm N."/>
            <person name="Nishiyama T."/>
            <person name="Yang H."/>
            <person name="Hasebe M."/>
            <person name="Li S."/>
            <person name="Pierce S.K."/>
            <person name="Wang J."/>
        </authorList>
    </citation>
    <scope>NUCLEOTIDE SEQUENCE [LARGE SCALE GENOMIC DNA]</scope>
    <source>
        <strain evidence="8">EC2010</strain>
        <tissue evidence="8">Whole organism of an adult</tissue>
    </source>
</reference>
<feature type="signal peptide" evidence="5">
    <location>
        <begin position="1"/>
        <end position="18"/>
    </location>
</feature>
<sequence>MLLIYSVIVNILIIQSSCQTVSPGPHLTRILTLSFIQHVPHDCFDISDDQWYGPSNQSESSYPIRGKFYFSPSNYTVGNNGVFSSVVDFYWLSARGVGLRVNADDPVQVFWNQTGDNQLCILSNYTGPFYHQINHESAPHMNYTLCTGPNTLTTHTFMLNQLPMQQKQHALPPVPNLAGAHWSVKGHLGETEVNQTNVIKLAERLQEAGFESVKITLDSEWQATHGDLAFDRERFPNVTEMLEDLSTLDCQLTLCVSPYFQYSSKNFEAGVTERKFVQDAGGKVTGLADSEFGLAAVADVTVSETRDWLTSRLRVISRGANTGSDGETTPDEVKVCGFRLTYGRQGWLPYKPHFRLGELATPNIFRRQMTETVSAVASPLIVEHTSDSRHVPGLIPVRAQLASVGDRRCLTSGVIETALTLGLIGYPYIMVDGLSGVNGSVLGEDELSRELYIRWLELATLFPAHQHPVTPWSFKDANLTVAMAANLTRQNEALKMAALRERELLKEVSGGMPIVRPVWWNESANQTAHAMEIKDQFLLGNKLLVAPVLCEGTQSRDIHLPRGVWQDYHAPARYLIGPVTIRAHPTPLGQTAVFKKVADTADMAGDKHGGGL</sequence>
<dbReference type="InterPro" id="IPR013780">
    <property type="entry name" value="Glyco_hydro_b"/>
</dbReference>
<feature type="domain" description="Glycosyl hydrolase family 31 C-terminal" evidence="7">
    <location>
        <begin position="511"/>
        <end position="578"/>
    </location>
</feature>
<keyword evidence="3 4" id="KW-0326">Glycosidase</keyword>
<name>A0A3S1BPG4_ELYCH</name>
<dbReference type="AlphaFoldDB" id="A0A3S1BPG4"/>
<dbReference type="InterPro" id="IPR048395">
    <property type="entry name" value="Glyco_hydro_31_C"/>
</dbReference>
<accession>A0A3S1BPG4</accession>
<dbReference type="Gene3D" id="3.20.20.80">
    <property type="entry name" value="Glycosidases"/>
    <property type="match status" value="2"/>
</dbReference>